<dbReference type="InterPro" id="IPR012338">
    <property type="entry name" value="Beta-lactam/transpept-like"/>
</dbReference>
<protein>
    <submittedName>
        <fullName evidence="2">Class A beta-lactamase-related serine hydrolase</fullName>
    </submittedName>
</protein>
<dbReference type="OrthoDB" id="262125at2"/>
<dbReference type="AlphaFoldDB" id="A0A4R4ZK19"/>
<dbReference type="EMBL" id="SMKY01000621">
    <property type="protein sequence ID" value="TDD58480.1"/>
    <property type="molecule type" value="Genomic_DNA"/>
</dbReference>
<keyword evidence="3" id="KW-1185">Reference proteome</keyword>
<dbReference type="InterPro" id="IPR001466">
    <property type="entry name" value="Beta-lactam-related"/>
</dbReference>
<comment type="caution">
    <text evidence="2">The sequence shown here is derived from an EMBL/GenBank/DDBJ whole genome shotgun (WGS) entry which is preliminary data.</text>
</comment>
<feature type="domain" description="Beta-lactamase-related" evidence="1">
    <location>
        <begin position="44"/>
        <end position="375"/>
    </location>
</feature>
<dbReference type="SUPFAM" id="SSF56601">
    <property type="entry name" value="beta-lactamase/transpeptidase-like"/>
    <property type="match status" value="1"/>
</dbReference>
<evidence type="ECO:0000313" key="3">
    <source>
        <dbReference type="Proteomes" id="UP000295578"/>
    </source>
</evidence>
<gene>
    <name evidence="2" type="ORF">E1293_46950</name>
</gene>
<dbReference type="Pfam" id="PF00144">
    <property type="entry name" value="Beta-lactamase"/>
    <property type="match status" value="1"/>
</dbReference>
<evidence type="ECO:0000313" key="2">
    <source>
        <dbReference type="EMBL" id="TDD58480.1"/>
    </source>
</evidence>
<sequence length="386" mass="41093">MPEVTIYSCRISAALVAVLGVVVAGAAAVAPPVAASNSTGRLQQELDAMVRDVGVPGALLTVTGRTAVTLRSGTGDVRTGRPVPSNGLVRIGSTTKAFVATVVLQLVGEGRVRLDAPVEEYLPGVVRGRGGDGRTITVRQLLQHTSGLPDPGPLLPHGREWADQRFRHHDRDELIHGALALEPAPGPWSYTNTGYLLLGKLIEQVTGTPSWRDEVQHRIVRPLGLRHTYSPDPRAYRIRGPHPRGYIKAPGLVDVTEQDTSHMDAAGDMISTPAEIDRFFGALLRGRLLRPAELAEMRHMVPAGGAVDQYGLGLELNHLSCGDLVGHAGQMHGYSMLAGVLVDRSGRPGSALALAVTTEPADMNDFQRVMRVAETALCSPSSSATL</sequence>
<dbReference type="PANTHER" id="PTHR46825">
    <property type="entry name" value="D-ALANYL-D-ALANINE-CARBOXYPEPTIDASE/ENDOPEPTIDASE AMPH"/>
    <property type="match status" value="1"/>
</dbReference>
<proteinExistence type="predicted"/>
<keyword evidence="2" id="KW-0378">Hydrolase</keyword>
<dbReference type="InterPro" id="IPR050491">
    <property type="entry name" value="AmpC-like"/>
</dbReference>
<evidence type="ECO:0000259" key="1">
    <source>
        <dbReference type="Pfam" id="PF00144"/>
    </source>
</evidence>
<name>A0A4R4ZK19_9ACTN</name>
<dbReference type="Gene3D" id="3.40.710.10">
    <property type="entry name" value="DD-peptidase/beta-lactamase superfamily"/>
    <property type="match status" value="1"/>
</dbReference>
<dbReference type="PANTHER" id="PTHR46825:SF7">
    <property type="entry name" value="D-ALANYL-D-ALANINE CARBOXYPEPTIDASE"/>
    <property type="match status" value="1"/>
</dbReference>
<organism evidence="2 3">
    <name type="scientific">Actinomadura darangshiensis</name>
    <dbReference type="NCBI Taxonomy" id="705336"/>
    <lineage>
        <taxon>Bacteria</taxon>
        <taxon>Bacillati</taxon>
        <taxon>Actinomycetota</taxon>
        <taxon>Actinomycetes</taxon>
        <taxon>Streptosporangiales</taxon>
        <taxon>Thermomonosporaceae</taxon>
        <taxon>Actinomadura</taxon>
    </lineage>
</organism>
<dbReference type="Proteomes" id="UP000295578">
    <property type="component" value="Unassembled WGS sequence"/>
</dbReference>
<dbReference type="GO" id="GO:0016787">
    <property type="term" value="F:hydrolase activity"/>
    <property type="evidence" value="ECO:0007669"/>
    <property type="project" value="UniProtKB-KW"/>
</dbReference>
<accession>A0A4R4ZK19</accession>
<reference evidence="2 3" key="1">
    <citation type="submission" date="2019-03" db="EMBL/GenBank/DDBJ databases">
        <title>Draft genome sequences of novel Actinobacteria.</title>
        <authorList>
            <person name="Sahin N."/>
            <person name="Ay H."/>
            <person name="Saygin H."/>
        </authorList>
    </citation>
    <scope>NUCLEOTIDE SEQUENCE [LARGE SCALE GENOMIC DNA]</scope>
    <source>
        <strain evidence="2 3">DSM 45941</strain>
    </source>
</reference>